<evidence type="ECO:0000313" key="1">
    <source>
        <dbReference type="EMBL" id="PKF71882.1"/>
    </source>
</evidence>
<dbReference type="Proteomes" id="UP000242861">
    <property type="component" value="Unassembled WGS sequence"/>
</dbReference>
<dbReference type="AlphaFoldDB" id="A0A2I0CRW3"/>
<dbReference type="EMBL" id="PIYS01000006">
    <property type="protein sequence ID" value="PKF71882.1"/>
    <property type="molecule type" value="Genomic_DNA"/>
</dbReference>
<gene>
    <name evidence="1" type="ORF">CW360_05650</name>
</gene>
<reference evidence="2" key="1">
    <citation type="submission" date="2017-12" db="EMBL/GenBank/DDBJ databases">
        <authorList>
            <person name="Yu X.-Y."/>
        </authorList>
    </citation>
    <scope>NUCLEOTIDE SEQUENCE [LARGE SCALE GENOMIC DNA]</scope>
    <source>
        <strain evidence="2">ZYSR67-Z</strain>
    </source>
</reference>
<dbReference type="RefSeq" id="WP_101193038.1">
    <property type="nucleotide sequence ID" value="NZ_PIYS01000006.1"/>
</dbReference>
<organism evidence="1 2">
    <name type="scientific">Pseudomonas fluvialis</name>
    <dbReference type="NCBI Taxonomy" id="1793966"/>
    <lineage>
        <taxon>Bacteria</taxon>
        <taxon>Pseudomonadati</taxon>
        <taxon>Pseudomonadota</taxon>
        <taxon>Gammaproteobacteria</taxon>
        <taxon>Pseudomonadales</taxon>
        <taxon>Pseudomonadaceae</taxon>
        <taxon>Pseudomonas</taxon>
    </lineage>
</organism>
<protein>
    <submittedName>
        <fullName evidence="1">Uncharacterized protein</fullName>
    </submittedName>
</protein>
<proteinExistence type="predicted"/>
<sequence length="198" mass="22246">MTAITQRPRSIHVEIADTWPRVAVDIEIRVGNKLDDQLVLPCGQVFAFRTQAGCSKPLGRYVMRCREDLDSFVGMLCNGIAASDDGLICVRPAGKGPTDKSRKIRVAATFKGAGQWGDESETRVHTLTAPISQLFEHGGKLFAPRWLIRQTLRKRTGQWPATGGEGEGWFDKRHLWPTFHTFLVEFDARELRKQERGA</sequence>
<evidence type="ECO:0000313" key="2">
    <source>
        <dbReference type="Proteomes" id="UP000242861"/>
    </source>
</evidence>
<comment type="caution">
    <text evidence="1">The sequence shown here is derived from an EMBL/GenBank/DDBJ whole genome shotgun (WGS) entry which is preliminary data.</text>
</comment>
<accession>A0A2I0CRW3</accession>
<name>A0A2I0CRW3_9PSED</name>